<dbReference type="InterPro" id="IPR012810">
    <property type="entry name" value="TreS/a-amylase_N"/>
</dbReference>
<dbReference type="Gene3D" id="3.90.400.10">
    <property type="entry name" value="Oligo-1,6-glucosidase, Domain 2"/>
    <property type="match status" value="1"/>
</dbReference>
<dbReference type="Proteomes" id="UP000011922">
    <property type="component" value="Unassembled WGS sequence"/>
</dbReference>
<dbReference type="InterPro" id="IPR013780">
    <property type="entry name" value="Glyco_hydro_b"/>
</dbReference>
<keyword evidence="5" id="KW-0106">Calcium</keyword>
<dbReference type="Gene3D" id="2.60.40.1180">
    <property type="entry name" value="Golgi alpha-mannosidase II"/>
    <property type="match status" value="1"/>
</dbReference>
<dbReference type="Gene3D" id="3.90.1200.10">
    <property type="match status" value="1"/>
</dbReference>
<dbReference type="SUPFAM" id="SSF51445">
    <property type="entry name" value="(Trans)glycosidases"/>
    <property type="match status" value="1"/>
</dbReference>
<keyword evidence="4" id="KW-0479">Metal-binding</keyword>
<dbReference type="SMART" id="SM00642">
    <property type="entry name" value="Aamy"/>
    <property type="match status" value="1"/>
</dbReference>
<dbReference type="FunFam" id="3.20.20.80:FF:000055">
    <property type="entry name" value="Trehalose synthase"/>
    <property type="match status" value="1"/>
</dbReference>
<comment type="catalytic activity">
    <reaction evidence="1">
        <text>D-maltose = alpha,alpha-trehalose</text>
        <dbReference type="Rhea" id="RHEA:15145"/>
        <dbReference type="ChEBI" id="CHEBI:16551"/>
        <dbReference type="ChEBI" id="CHEBI:17306"/>
        <dbReference type="EC" id="5.4.99.16"/>
    </reaction>
</comment>
<comment type="caution">
    <text evidence="9">The sequence shown here is derived from an EMBL/GenBank/DDBJ whole genome shotgun (WGS) entry which is preliminary data.</text>
</comment>
<gene>
    <name evidence="9" type="ORF">PCS_03438</name>
</gene>
<dbReference type="PANTHER" id="PTHR10357:SF219">
    <property type="entry name" value="MALTOSE ALPHA-D-GLUCOSYLTRANSFERASE"/>
    <property type="match status" value="1"/>
</dbReference>
<organism evidence="9 10">
    <name type="scientific">Desulfocurvibacter africanus PCS</name>
    <dbReference type="NCBI Taxonomy" id="1262666"/>
    <lineage>
        <taxon>Bacteria</taxon>
        <taxon>Pseudomonadati</taxon>
        <taxon>Thermodesulfobacteriota</taxon>
        <taxon>Desulfovibrionia</taxon>
        <taxon>Desulfovibrionales</taxon>
        <taxon>Desulfovibrionaceae</taxon>
        <taxon>Desulfocurvibacter</taxon>
    </lineage>
</organism>
<name>M5PPM9_DESAF</name>
<dbReference type="RefSeq" id="WP_005989458.1">
    <property type="nucleotide sequence ID" value="NZ_AOSV01000038.1"/>
</dbReference>
<dbReference type="InterPro" id="IPR006047">
    <property type="entry name" value="GH13_cat_dom"/>
</dbReference>
<evidence type="ECO:0000313" key="10">
    <source>
        <dbReference type="Proteomes" id="UP000011922"/>
    </source>
</evidence>
<evidence type="ECO:0000256" key="1">
    <source>
        <dbReference type="ARBA" id="ARBA00001595"/>
    </source>
</evidence>
<keyword evidence="6 9" id="KW-0413">Isomerase</keyword>
<feature type="domain" description="Glycosyl hydrolase family 13 catalytic" evidence="8">
    <location>
        <begin position="22"/>
        <end position="421"/>
    </location>
</feature>
<dbReference type="InterPro" id="IPR032091">
    <property type="entry name" value="Malt_amylase-like_C"/>
</dbReference>
<dbReference type="SUPFAM" id="SSF51011">
    <property type="entry name" value="Glycosyl hydrolase domain"/>
    <property type="match status" value="1"/>
</dbReference>
<dbReference type="NCBIfam" id="TIGR02456">
    <property type="entry name" value="treS_nterm"/>
    <property type="match status" value="1"/>
</dbReference>
<accession>M5PPM9</accession>
<comment type="similarity">
    <text evidence="2">Belongs to the glycosyl hydrolase 13 family. TreS subfamily.</text>
</comment>
<evidence type="ECO:0000256" key="2">
    <source>
        <dbReference type="ARBA" id="ARBA00005496"/>
    </source>
</evidence>
<dbReference type="Gene3D" id="3.20.20.80">
    <property type="entry name" value="Glycosidases"/>
    <property type="match status" value="1"/>
</dbReference>
<dbReference type="GO" id="GO:0047471">
    <property type="term" value="F:maltose alpha-D-glucosyltransferase activity"/>
    <property type="evidence" value="ECO:0007669"/>
    <property type="project" value="UniProtKB-EC"/>
</dbReference>
<proteinExistence type="inferred from homology"/>
<dbReference type="InterPro" id="IPR011009">
    <property type="entry name" value="Kinase-like_dom_sf"/>
</dbReference>
<evidence type="ECO:0000256" key="5">
    <source>
        <dbReference type="ARBA" id="ARBA00022837"/>
    </source>
</evidence>
<dbReference type="CDD" id="cd11334">
    <property type="entry name" value="AmyAc_TreS"/>
    <property type="match status" value="1"/>
</dbReference>
<dbReference type="PATRIC" id="fig|1262666.3.peg.3496"/>
<evidence type="ECO:0000256" key="6">
    <source>
        <dbReference type="ARBA" id="ARBA00023235"/>
    </source>
</evidence>
<dbReference type="AlphaFoldDB" id="M5PPM9"/>
<dbReference type="EC" id="5.4.99.16" evidence="3"/>
<evidence type="ECO:0000256" key="3">
    <source>
        <dbReference type="ARBA" id="ARBA00012619"/>
    </source>
</evidence>
<reference evidence="9 10" key="1">
    <citation type="journal article" date="2013" name="Genome Announc.">
        <title>Draft Genome Sequence for Desulfovibrio africanus Strain PCS.</title>
        <authorList>
            <person name="Brown S.D."/>
            <person name="Utturkar S.M."/>
            <person name="Arkin A.P."/>
            <person name="Deutschbauer A.M."/>
            <person name="Elias D.A."/>
            <person name="Hazen T.C."/>
            <person name="Chakraborty R."/>
        </authorList>
    </citation>
    <scope>NUCLEOTIDE SEQUENCE [LARGE SCALE GENOMIC DNA]</scope>
    <source>
        <strain evidence="9 10">PCS</strain>
    </source>
</reference>
<evidence type="ECO:0000313" key="9">
    <source>
        <dbReference type="EMBL" id="EMG35954.1"/>
    </source>
</evidence>
<evidence type="ECO:0000256" key="4">
    <source>
        <dbReference type="ARBA" id="ARBA00022723"/>
    </source>
</evidence>
<dbReference type="GO" id="GO:0046872">
    <property type="term" value="F:metal ion binding"/>
    <property type="evidence" value="ECO:0007669"/>
    <property type="project" value="UniProtKB-KW"/>
</dbReference>
<dbReference type="GO" id="GO:0005975">
    <property type="term" value="P:carbohydrate metabolic process"/>
    <property type="evidence" value="ECO:0007669"/>
    <property type="project" value="InterPro"/>
</dbReference>
<protein>
    <recommendedName>
        <fullName evidence="3">maltose alpha-D-glucosyltransferase</fullName>
        <ecNumber evidence="3">5.4.99.16</ecNumber>
    </recommendedName>
    <alternativeName>
        <fullName evidence="7">Maltose alpha-D-glucosyltransferase</fullName>
    </alternativeName>
</protein>
<dbReference type="InterPro" id="IPR045857">
    <property type="entry name" value="O16G_dom_2"/>
</dbReference>
<dbReference type="EMBL" id="AOSV01000038">
    <property type="protein sequence ID" value="EMG35954.1"/>
    <property type="molecule type" value="Genomic_DNA"/>
</dbReference>
<dbReference type="InterPro" id="IPR017853">
    <property type="entry name" value="GH"/>
</dbReference>
<sequence length="1106" mass="127530">MPAKKRPFADDPLWYKDAVIYEVHIKSFRDSNGDGIGDFNGLTEKLDYLADLGVTAIWILPFYPSPLKDDGYDIADYYDVHPDYGTLDDFKRFLREAHSRGIRVITELVINHTSDKHAWFQRARLAPAGSKERNYYVWTDNPEHYKDARIIFKDFEPSNWSWDPVAKAYYWHRFYSHQPDLNFDNPQVRKEVLRALDFWLGMGVDGLRLDAIPYLYEREGTNCENLPETYAFLKHIRAHVDKRYKDRMLLAEANQWPEDAVEYFGDGDSCHMAFHFPVMPRMFMSLQMEDRFPIIDILDQTPEIPANAQWALFLRNHDELTLEMVTDEERDYMYRMYARERRARINLGIRRRLAPLLENDRRKIELMNVMLLTLPGSPVIYYGDELGMGDNFYLGDRDGVRTPMQWSADRNAGFSTANPQRLYLPIVIDPEYHYEAINVENQERNRSSLLWWTRNFLAVRKRFKAYGRGSIEFVLPTNPKVLAYVRRYAQEAVLVVINLSRHPQMASINLRNYKGCIPEEVFSRMPFPPVRDSTYVFTLNSYGYYIFSMEKEGEARLELEGPLECASLGAGSFLDTEIKASLERNVLPAYLQLRGWLGERAGQLTDCRILEAVPVGSPESPSWLVITEVSFLDGHPGNFNFVLSYAFDDKAARILDSQPQNVLCRFEHEGRRGMIFEGMHEEVLNTRFIGALLKRQRIKGHFGELSTTPGRDHQAIADLAASGLRATMSVTKRVNTNIVFGSQLFLKVFRRAEEGPNPDMEISRYLSDEVEFTHTPAFLGAMEYTRPGRDGITVALLKEYVHAESDAQAVCLDMIDRFMERLLAQRGGLGAPQIPDSPLALTSRDPTEHMRGLFSETDAEFFGLMGKRTAALHLALSQPTVDPNFAPEPFSKLYQRSVYQAARSDILRVVSAVESKLDELPEDMSNLVQAVLEGTEAVLDAIKGFYAERIDALKTRVHGDYHLAHLLYTGKDFLIIDFEGKPEKHVSQRRLKRSPLRDLADLQRSLYYTASSALTERPTVRPEDRAFLAPWVELWHQQAFGIFMDGYQWATEGAAFLPKEPRHREVMLRTYLLNKSYLELGRMLQTGTGRLELPMHAILRFVRWKV</sequence>
<dbReference type="Pfam" id="PF16657">
    <property type="entry name" value="Malt_amylase_C"/>
    <property type="match status" value="1"/>
</dbReference>
<dbReference type="Pfam" id="PF00128">
    <property type="entry name" value="Alpha-amylase"/>
    <property type="match status" value="2"/>
</dbReference>
<dbReference type="SUPFAM" id="SSF56112">
    <property type="entry name" value="Protein kinase-like (PK-like)"/>
    <property type="match status" value="1"/>
</dbReference>
<evidence type="ECO:0000259" key="8">
    <source>
        <dbReference type="SMART" id="SM00642"/>
    </source>
</evidence>
<dbReference type="OrthoDB" id="9805159at2"/>
<evidence type="ECO:0000256" key="7">
    <source>
        <dbReference type="ARBA" id="ARBA00031378"/>
    </source>
</evidence>
<dbReference type="PANTHER" id="PTHR10357">
    <property type="entry name" value="ALPHA-AMYLASE FAMILY MEMBER"/>
    <property type="match status" value="1"/>
</dbReference>